<evidence type="ECO:0008006" key="4">
    <source>
        <dbReference type="Google" id="ProtNLM"/>
    </source>
</evidence>
<proteinExistence type="predicted"/>
<keyword evidence="1" id="KW-0732">Signal</keyword>
<gene>
    <name evidence="2" type="ORF">SPIL2461_LOCUS3349</name>
</gene>
<feature type="signal peptide" evidence="1">
    <location>
        <begin position="1"/>
        <end position="18"/>
    </location>
</feature>
<dbReference type="Proteomes" id="UP000649617">
    <property type="component" value="Unassembled WGS sequence"/>
</dbReference>
<keyword evidence="3" id="KW-1185">Reference proteome</keyword>
<name>A0A812KFV4_SYMPI</name>
<dbReference type="EMBL" id="CAJNIZ010004054">
    <property type="protein sequence ID" value="CAE7228536.1"/>
    <property type="molecule type" value="Genomic_DNA"/>
</dbReference>
<sequence>MLSLLLVLLGAFAFPVLGQQCDCNQCSNVPVDDWTSPCFENCTITGDPHVEHSWRVGYEDGFDFQPQGIWRLAKTDTCGGTVEVQAFFCQYFFTRLSSAIAYAITINGGDKYIVKRVGDEYVIGSPNVESATLKILKTPEIDPSAGVIIVSDDSCVRIKLNSQPLYGGERNLALTPNAYYNNIVIKIWGCALTQDGICGAQKLSTQYIDPESDENLFTTPQKPELWQELCEFCQEDGAALTPPGCPAPPGGEMVQPGCEFLRPFGSPRDKECIPDETSTDPAVIANNERIKALANNGENCVAFVNLNTPKFPRRSCRDWCQDRGAKCVAVRDDPFAGRFPNAESVCNLTDADDPVNFDEGEPKTCDTRLRDTHCVCEKPDNNAPGETAELTCRDAVDLSGFNFSYLDAAEICRQEAVWLQMVTYPQNGEQTTFEQRLLVYCVQDVCATDPEDRMEVARSYGDRDPSFPPNKPNVCNGPLLCNLICTAGLIRDWSSCMDVCTGHRSMLIHATGRYCKAGLCPSLLEESEIMALLQARRSENKSSFLEL</sequence>
<protein>
    <recommendedName>
        <fullName evidence="4">VWFD domain-containing protein</fullName>
    </recommendedName>
</protein>
<accession>A0A812KFV4</accession>
<dbReference type="AlphaFoldDB" id="A0A812KFV4"/>
<comment type="caution">
    <text evidence="2">The sequence shown here is derived from an EMBL/GenBank/DDBJ whole genome shotgun (WGS) entry which is preliminary data.</text>
</comment>
<feature type="chain" id="PRO_5032276341" description="VWFD domain-containing protein" evidence="1">
    <location>
        <begin position="19"/>
        <end position="547"/>
    </location>
</feature>
<dbReference type="OrthoDB" id="427409at2759"/>
<evidence type="ECO:0000313" key="2">
    <source>
        <dbReference type="EMBL" id="CAE7228536.1"/>
    </source>
</evidence>
<evidence type="ECO:0000313" key="3">
    <source>
        <dbReference type="Proteomes" id="UP000649617"/>
    </source>
</evidence>
<evidence type="ECO:0000256" key="1">
    <source>
        <dbReference type="SAM" id="SignalP"/>
    </source>
</evidence>
<organism evidence="2 3">
    <name type="scientific">Symbiodinium pilosum</name>
    <name type="common">Dinoflagellate</name>
    <dbReference type="NCBI Taxonomy" id="2952"/>
    <lineage>
        <taxon>Eukaryota</taxon>
        <taxon>Sar</taxon>
        <taxon>Alveolata</taxon>
        <taxon>Dinophyceae</taxon>
        <taxon>Suessiales</taxon>
        <taxon>Symbiodiniaceae</taxon>
        <taxon>Symbiodinium</taxon>
    </lineage>
</organism>
<reference evidence="2" key="1">
    <citation type="submission" date="2021-02" db="EMBL/GenBank/DDBJ databases">
        <authorList>
            <person name="Dougan E. K."/>
            <person name="Rhodes N."/>
            <person name="Thang M."/>
            <person name="Chan C."/>
        </authorList>
    </citation>
    <scope>NUCLEOTIDE SEQUENCE</scope>
</reference>
<feature type="non-terminal residue" evidence="2">
    <location>
        <position position="1"/>
    </location>
</feature>